<evidence type="ECO:0000256" key="3">
    <source>
        <dbReference type="PIRSR" id="PIRSR637359-1"/>
    </source>
</evidence>
<dbReference type="InterPro" id="IPR037359">
    <property type="entry name" value="NST/OST"/>
</dbReference>
<feature type="disulfide bond" evidence="5">
    <location>
        <begin position="327"/>
        <end position="343"/>
    </location>
</feature>
<dbReference type="SUPFAM" id="SSF52540">
    <property type="entry name" value="P-loop containing nucleoside triphosphate hydrolases"/>
    <property type="match status" value="1"/>
</dbReference>
<feature type="binding site" evidence="4">
    <location>
        <position position="229"/>
    </location>
    <ligand>
        <name>3'-phosphoadenylyl sulfate</name>
        <dbReference type="ChEBI" id="CHEBI:58339"/>
    </ligand>
</feature>
<reference evidence="8 9" key="1">
    <citation type="journal article" date="2018" name="Sci. Rep.">
        <title>Comparative analysis of the Pocillopora damicornis genome highlights role of immune system in coral evolution.</title>
        <authorList>
            <person name="Cunning R."/>
            <person name="Bay R.A."/>
            <person name="Gillette P."/>
            <person name="Baker A.C."/>
            <person name="Traylor-Knowles N."/>
        </authorList>
    </citation>
    <scope>NUCLEOTIDE SEQUENCE [LARGE SCALE GENOMIC DNA]</scope>
    <source>
        <strain evidence="8">RSMAS</strain>
        <tissue evidence="8">Whole animal</tissue>
    </source>
</reference>
<evidence type="ECO:0000256" key="2">
    <source>
        <dbReference type="ARBA" id="ARBA00023180"/>
    </source>
</evidence>
<evidence type="ECO:0000256" key="1">
    <source>
        <dbReference type="ARBA" id="ARBA00022679"/>
    </source>
</evidence>
<dbReference type="AlphaFoldDB" id="A0A3M6TA16"/>
<dbReference type="EMBL" id="RCHS01004051">
    <property type="protein sequence ID" value="RMX38114.1"/>
    <property type="molecule type" value="Genomic_DNA"/>
</dbReference>
<dbReference type="PANTHER" id="PTHR10605:SF72">
    <property type="entry name" value="HEPARAN SULFATE 3-O SULFOTRANSFERASE-B, ISOFORM A"/>
    <property type="match status" value="1"/>
</dbReference>
<dbReference type="OrthoDB" id="411451at2759"/>
<evidence type="ECO:0000256" key="4">
    <source>
        <dbReference type="PIRSR" id="PIRSR637359-2"/>
    </source>
</evidence>
<proteinExistence type="predicted"/>
<dbReference type="InterPro" id="IPR000863">
    <property type="entry name" value="Sulfotransferase_dom"/>
</dbReference>
<evidence type="ECO:0000313" key="9">
    <source>
        <dbReference type="Proteomes" id="UP000275408"/>
    </source>
</evidence>
<protein>
    <recommendedName>
        <fullName evidence="7">Sulfotransferase domain-containing protein</fullName>
    </recommendedName>
</protein>
<dbReference type="FunFam" id="3.40.50.300:FF:002997">
    <property type="entry name" value="Sulfotransferase"/>
    <property type="match status" value="1"/>
</dbReference>
<accession>A0A3M6TA16</accession>
<evidence type="ECO:0000256" key="6">
    <source>
        <dbReference type="SAM" id="MobiDB-lite"/>
    </source>
</evidence>
<comment type="caution">
    <text evidence="8">The sequence shown here is derived from an EMBL/GenBank/DDBJ whole genome shotgun (WGS) entry which is preliminary data.</text>
</comment>
<name>A0A3M6TA16_POCDA</name>
<dbReference type="PANTHER" id="PTHR10605">
    <property type="entry name" value="HEPARAN SULFATE SULFOTRANSFERASE"/>
    <property type="match status" value="1"/>
</dbReference>
<dbReference type="Pfam" id="PF00685">
    <property type="entry name" value="Sulfotransfer_1"/>
    <property type="match status" value="1"/>
</dbReference>
<keyword evidence="5" id="KW-1015">Disulfide bond</keyword>
<keyword evidence="1" id="KW-0808">Transferase</keyword>
<dbReference type="STRING" id="46731.A0A3M6TA16"/>
<dbReference type="InterPro" id="IPR027417">
    <property type="entry name" value="P-loop_NTPase"/>
</dbReference>
<feature type="binding site" evidence="4">
    <location>
        <begin position="348"/>
        <end position="352"/>
    </location>
    <ligand>
        <name>3'-phosphoadenylyl sulfate</name>
        <dbReference type="ChEBI" id="CHEBI:58339"/>
    </ligand>
</feature>
<dbReference type="Gene3D" id="3.40.50.300">
    <property type="entry name" value="P-loop containing nucleotide triphosphate hydrolases"/>
    <property type="match status" value="1"/>
</dbReference>
<gene>
    <name evidence="8" type="ORF">pdam_00003100</name>
</gene>
<organism evidence="8 9">
    <name type="scientific">Pocillopora damicornis</name>
    <name type="common">Cauliflower coral</name>
    <name type="synonym">Millepora damicornis</name>
    <dbReference type="NCBI Taxonomy" id="46731"/>
    <lineage>
        <taxon>Eukaryota</taxon>
        <taxon>Metazoa</taxon>
        <taxon>Cnidaria</taxon>
        <taxon>Anthozoa</taxon>
        <taxon>Hexacorallia</taxon>
        <taxon>Scleractinia</taxon>
        <taxon>Astrocoeniina</taxon>
        <taxon>Pocilloporidae</taxon>
        <taxon>Pocillopora</taxon>
    </lineage>
</organism>
<sequence length="385" mass="44823">MMRSCRQRYFCSALLFLITTFMYCLFYGQIIPVRELTKNYEIPYEKVFAINTPESLGQTENAIQDTDDIIIFDSITENEKNLQQKLADDETASHQIEGNTRSQQSGLSNYVMTNEGNESETELQQKRLPNALIIGIRKGGTRALLDSLARHPSVRACSRELHFFDEQDNYKRGLEWYRNQMPKSLKNEITIEKTPAYYVTQDAPRLIYNMSPDVKLLVIVRDPTVRAISDYAQIFDKYQGKIRPFEEYVTKNGTVLKYSKIVQTGVYITHLKNWLKYFPLEQILFVNGEELIKNPVPELKLVEKFLGLKPFIDEKLFYFNETKGFPCLVPPTQTNGEPTKSGCLSKDKGRPHPHVNEDVVTLLRDYYKPLNEDFYRTVSRNFQWP</sequence>
<evidence type="ECO:0000313" key="8">
    <source>
        <dbReference type="EMBL" id="RMX38114.1"/>
    </source>
</evidence>
<feature type="compositionally biased region" description="Polar residues" evidence="6">
    <location>
        <begin position="93"/>
        <end position="108"/>
    </location>
</feature>
<keyword evidence="9" id="KW-1185">Reference proteome</keyword>
<dbReference type="Proteomes" id="UP000275408">
    <property type="component" value="Unassembled WGS sequence"/>
</dbReference>
<dbReference type="GO" id="GO:0008467">
    <property type="term" value="F:[heparan sulfate]-glucosamine 3-sulfotransferase activity"/>
    <property type="evidence" value="ECO:0007669"/>
    <property type="project" value="TreeGrafter"/>
</dbReference>
<evidence type="ECO:0000256" key="5">
    <source>
        <dbReference type="PIRSR" id="PIRSR637359-3"/>
    </source>
</evidence>
<evidence type="ECO:0000259" key="7">
    <source>
        <dbReference type="Pfam" id="PF00685"/>
    </source>
</evidence>
<keyword evidence="2" id="KW-0325">Glycoprotein</keyword>
<feature type="binding site" evidence="4">
    <location>
        <position position="221"/>
    </location>
    <ligand>
        <name>3'-phosphoadenylyl sulfate</name>
        <dbReference type="ChEBI" id="CHEBI:58339"/>
    </ligand>
</feature>
<dbReference type="OMA" id="YCATMPS"/>
<feature type="domain" description="Sulfotransferase" evidence="7">
    <location>
        <begin position="130"/>
        <end position="370"/>
    </location>
</feature>
<feature type="active site" description="For sulfotransferase activity" evidence="3">
    <location>
        <position position="138"/>
    </location>
</feature>
<feature type="binding site" evidence="4">
    <location>
        <begin position="138"/>
        <end position="142"/>
    </location>
    <ligand>
        <name>3'-phosphoadenylyl sulfate</name>
        <dbReference type="ChEBI" id="CHEBI:58339"/>
    </ligand>
</feature>
<feature type="region of interest" description="Disordered" evidence="6">
    <location>
        <begin position="89"/>
        <end position="108"/>
    </location>
</feature>